<evidence type="ECO:0000313" key="2">
    <source>
        <dbReference type="Proteomes" id="UP001607303"/>
    </source>
</evidence>
<protein>
    <submittedName>
        <fullName evidence="1">Uncharacterized protein</fullName>
    </submittedName>
</protein>
<organism evidence="1 2">
    <name type="scientific">Vespula maculifrons</name>
    <name type="common">Eastern yellow jacket</name>
    <name type="synonym">Wasp</name>
    <dbReference type="NCBI Taxonomy" id="7453"/>
    <lineage>
        <taxon>Eukaryota</taxon>
        <taxon>Metazoa</taxon>
        <taxon>Ecdysozoa</taxon>
        <taxon>Arthropoda</taxon>
        <taxon>Hexapoda</taxon>
        <taxon>Insecta</taxon>
        <taxon>Pterygota</taxon>
        <taxon>Neoptera</taxon>
        <taxon>Endopterygota</taxon>
        <taxon>Hymenoptera</taxon>
        <taxon>Apocrita</taxon>
        <taxon>Aculeata</taxon>
        <taxon>Vespoidea</taxon>
        <taxon>Vespidae</taxon>
        <taxon>Vespinae</taxon>
        <taxon>Vespula</taxon>
    </lineage>
</organism>
<dbReference type="EMBL" id="JAYRBN010000031">
    <property type="protein sequence ID" value="KAL2748677.1"/>
    <property type="molecule type" value="Genomic_DNA"/>
</dbReference>
<name>A0ABD2CU69_VESMC</name>
<accession>A0ABD2CU69</accession>
<comment type="caution">
    <text evidence="1">The sequence shown here is derived from an EMBL/GenBank/DDBJ whole genome shotgun (WGS) entry which is preliminary data.</text>
</comment>
<sequence>MIGLNTYESESISITKFHFINFLLLFKTNEISISILILIYSTKFPTYLEVTFKSLEILTKSFESISIGFEFYLKIWVCISRNTNQIFETVQLNWNIIIIKTNKIRSLVTAINCSCFVCTSAQSNIYHQTD</sequence>
<gene>
    <name evidence="1" type="ORF">V1477_003320</name>
</gene>
<dbReference type="Proteomes" id="UP001607303">
    <property type="component" value="Unassembled WGS sequence"/>
</dbReference>
<proteinExistence type="predicted"/>
<reference evidence="1 2" key="1">
    <citation type="journal article" date="2024" name="Ann. Entomol. Soc. Am.">
        <title>Genomic analyses of the southern and eastern yellowjacket wasps (Hymenoptera: Vespidae) reveal evolutionary signatures of social life.</title>
        <authorList>
            <person name="Catto M.A."/>
            <person name="Caine P.B."/>
            <person name="Orr S.E."/>
            <person name="Hunt B.G."/>
            <person name="Goodisman M.A.D."/>
        </authorList>
    </citation>
    <scope>NUCLEOTIDE SEQUENCE [LARGE SCALE GENOMIC DNA]</scope>
    <source>
        <strain evidence="1">232</strain>
        <tissue evidence="1">Head and thorax</tissue>
    </source>
</reference>
<dbReference type="AlphaFoldDB" id="A0ABD2CU69"/>
<evidence type="ECO:0000313" key="1">
    <source>
        <dbReference type="EMBL" id="KAL2748677.1"/>
    </source>
</evidence>
<keyword evidence="2" id="KW-1185">Reference proteome</keyword>